<sequence length="55" mass="6203">MEPHSEPHSDMSIQFSALSRDKEFRTIPHMETYFSIAPLMPVLLAVFGASPKLTL</sequence>
<feature type="non-terminal residue" evidence="2">
    <location>
        <position position="1"/>
    </location>
</feature>
<keyword evidence="1" id="KW-0812">Transmembrane</keyword>
<evidence type="ECO:0000313" key="3">
    <source>
        <dbReference type="Proteomes" id="UP000606786"/>
    </source>
</evidence>
<accession>A0A811U8M9</accession>
<gene>
    <name evidence="2" type="ORF">CCAP1982_LOCUS4338</name>
</gene>
<keyword evidence="1" id="KW-0472">Membrane</keyword>
<dbReference type="EMBL" id="CAJHJT010000001">
    <property type="protein sequence ID" value="CAD6995632.1"/>
    <property type="molecule type" value="Genomic_DNA"/>
</dbReference>
<name>A0A811U8M9_CERCA</name>
<keyword evidence="3" id="KW-1185">Reference proteome</keyword>
<protein>
    <submittedName>
        <fullName evidence="2">(Mediterranean fruit fly) hypothetical protein</fullName>
    </submittedName>
</protein>
<proteinExistence type="predicted"/>
<evidence type="ECO:0000256" key="1">
    <source>
        <dbReference type="SAM" id="Phobius"/>
    </source>
</evidence>
<keyword evidence="1" id="KW-1133">Transmembrane helix</keyword>
<comment type="caution">
    <text evidence="2">The sequence shown here is derived from an EMBL/GenBank/DDBJ whole genome shotgun (WGS) entry which is preliminary data.</text>
</comment>
<dbReference type="Proteomes" id="UP000606786">
    <property type="component" value="Unassembled WGS sequence"/>
</dbReference>
<dbReference type="AlphaFoldDB" id="A0A811U8M9"/>
<organism evidence="2 3">
    <name type="scientific">Ceratitis capitata</name>
    <name type="common">Mediterranean fruit fly</name>
    <name type="synonym">Tephritis capitata</name>
    <dbReference type="NCBI Taxonomy" id="7213"/>
    <lineage>
        <taxon>Eukaryota</taxon>
        <taxon>Metazoa</taxon>
        <taxon>Ecdysozoa</taxon>
        <taxon>Arthropoda</taxon>
        <taxon>Hexapoda</taxon>
        <taxon>Insecta</taxon>
        <taxon>Pterygota</taxon>
        <taxon>Neoptera</taxon>
        <taxon>Endopterygota</taxon>
        <taxon>Diptera</taxon>
        <taxon>Brachycera</taxon>
        <taxon>Muscomorpha</taxon>
        <taxon>Tephritoidea</taxon>
        <taxon>Tephritidae</taxon>
        <taxon>Ceratitis</taxon>
        <taxon>Ceratitis</taxon>
    </lineage>
</organism>
<reference evidence="2" key="1">
    <citation type="submission" date="2020-11" db="EMBL/GenBank/DDBJ databases">
        <authorList>
            <person name="Whitehead M."/>
        </authorList>
    </citation>
    <scope>NUCLEOTIDE SEQUENCE</scope>
    <source>
        <strain evidence="2">EGII</strain>
    </source>
</reference>
<feature type="transmembrane region" description="Helical" evidence="1">
    <location>
        <begin position="32"/>
        <end position="50"/>
    </location>
</feature>
<evidence type="ECO:0000313" key="2">
    <source>
        <dbReference type="EMBL" id="CAD6995632.1"/>
    </source>
</evidence>